<dbReference type="InterPro" id="IPR027351">
    <property type="entry name" value="(+)RNA_virus_helicase_core_dom"/>
</dbReference>
<gene>
    <name evidence="5" type="ORF">SAMN04489747_1076</name>
</gene>
<dbReference type="PROSITE" id="PS50043">
    <property type="entry name" value="HTH_LUXR_2"/>
    <property type="match status" value="1"/>
</dbReference>
<keyword evidence="3" id="KW-0804">Transcription</keyword>
<dbReference type="Pfam" id="PF00196">
    <property type="entry name" value="GerE"/>
    <property type="match status" value="1"/>
</dbReference>
<keyword evidence="5" id="KW-0067">ATP-binding</keyword>
<dbReference type="GO" id="GO:0006355">
    <property type="term" value="P:regulation of DNA-templated transcription"/>
    <property type="evidence" value="ECO:0007669"/>
    <property type="project" value="InterPro"/>
</dbReference>
<dbReference type="Pfam" id="PF25873">
    <property type="entry name" value="WHD_MalT"/>
    <property type="match status" value="1"/>
</dbReference>
<keyword evidence="5" id="KW-0347">Helicase</keyword>
<dbReference type="SUPFAM" id="SSF46894">
    <property type="entry name" value="C-terminal effector domain of the bipartite response regulators"/>
    <property type="match status" value="1"/>
</dbReference>
<reference evidence="5 6" key="1">
    <citation type="submission" date="2016-10" db="EMBL/GenBank/DDBJ databases">
        <authorList>
            <person name="de Groot N.N."/>
        </authorList>
    </citation>
    <scope>NUCLEOTIDE SEQUENCE [LARGE SCALE GENOMIC DNA]</scope>
    <source>
        <strain evidence="5 6">MON 2.2</strain>
    </source>
</reference>
<dbReference type="InterPro" id="IPR016032">
    <property type="entry name" value="Sig_transdc_resp-reg_C-effctor"/>
</dbReference>
<keyword evidence="2" id="KW-0238">DNA-binding</keyword>
<evidence type="ECO:0000259" key="4">
    <source>
        <dbReference type="PROSITE" id="PS50043"/>
    </source>
</evidence>
<protein>
    <submittedName>
        <fullName evidence="5">RNA helicase</fullName>
    </submittedName>
</protein>
<dbReference type="EMBL" id="LT629688">
    <property type="protein sequence ID" value="SDD49753.1"/>
    <property type="molecule type" value="Genomic_DNA"/>
</dbReference>
<sequence>MARPTGRSGADHGGEEAAAGARWDLPPYTVLRERLLQRLDDSLTAALTVVKGPSGSGKSVLLRSWLATRPDVAARCHWVGLTAGSAAQQIRDLLAHCADGVPEGTVVVVDEMQLLPDAVLAEEMRQLVQHVLGDPGLHLVLASRTILPVSLGLLSAHGRIELVDDLDLAFREEEVRELVTLLNVPSSEDEVTRGLQFSGGWAGALRIMAEHWHRRPPHAVIALLHSYVDSEVLDHLPPEDRRLLRDASVLPVLTAVSAATVTDRRDALGRLAHLHERGVPMQWLGSDRVALNPVLRQRLQHGLRLGDERAAQVLNRRAARWLRREGDVLGAVRLLLAGGDHDLAVDVLSEEFVHLVPRYAGEVLTLLDDLPQGADWRTTLMRGAAWIYSGESVDATAVLASVEAQLAASTTVLSPAGQSALAAFRLLVWRSVGYRSSPDLTLARHPAPEQHGATDGPRHVRAVVCGLRAEYGFWLLHHGRYREAEVVLTEAVTLARLAELWWLAVECLGASSVACAMNGHNERSRHLVTEAEHLAATRDVVESVLALARIGAALTLVDDLDLEAVRALLTRHFPGGRTRAADGALVTWLESTLLVLEGRETAGLERALTFRRDTPHLTGAQQALVSMAVFRGLLELGRLDEAAREVDRLDAVAPPGQRQLVDLCRGRLLVKRGRPAEAVQLLSPYLELPGTPARDQIGLLSTLVVAAEQAEEPAVAARAHSQLDVVSDRSGVGRSGSRQSLLMARLRYRGAQLSPTELRVLRHLDSELTLSQLADDLFISGNTVKTHLRNIYRKLQVSGRQQAVEQARLLNLV</sequence>
<dbReference type="InterPro" id="IPR036388">
    <property type="entry name" value="WH-like_DNA-bd_sf"/>
</dbReference>
<dbReference type="SMART" id="SM00382">
    <property type="entry name" value="AAA"/>
    <property type="match status" value="1"/>
</dbReference>
<evidence type="ECO:0000256" key="3">
    <source>
        <dbReference type="ARBA" id="ARBA00023163"/>
    </source>
</evidence>
<dbReference type="Gene3D" id="1.10.10.10">
    <property type="entry name" value="Winged helix-like DNA-binding domain superfamily/Winged helix DNA-binding domain"/>
    <property type="match status" value="1"/>
</dbReference>
<feature type="domain" description="HTH luxR-type" evidence="4">
    <location>
        <begin position="746"/>
        <end position="811"/>
    </location>
</feature>
<evidence type="ECO:0000256" key="2">
    <source>
        <dbReference type="ARBA" id="ARBA00023125"/>
    </source>
</evidence>
<dbReference type="GO" id="GO:0004386">
    <property type="term" value="F:helicase activity"/>
    <property type="evidence" value="ECO:0007669"/>
    <property type="project" value="UniProtKB-KW"/>
</dbReference>
<dbReference type="Pfam" id="PF01443">
    <property type="entry name" value="Viral_helicase1"/>
    <property type="match status" value="1"/>
</dbReference>
<dbReference type="PANTHER" id="PTHR44688">
    <property type="entry name" value="DNA-BINDING TRANSCRIPTIONAL ACTIVATOR DEVR_DOSR"/>
    <property type="match status" value="1"/>
</dbReference>
<dbReference type="OrthoDB" id="134985at2"/>
<dbReference type="GO" id="GO:0005524">
    <property type="term" value="F:ATP binding"/>
    <property type="evidence" value="ECO:0007669"/>
    <property type="project" value="InterPro"/>
</dbReference>
<dbReference type="CDD" id="cd06170">
    <property type="entry name" value="LuxR_C_like"/>
    <property type="match status" value="1"/>
</dbReference>
<dbReference type="RefSeq" id="WP_090591335.1">
    <property type="nucleotide sequence ID" value="NZ_LT629688.1"/>
</dbReference>
<dbReference type="InterPro" id="IPR027417">
    <property type="entry name" value="P-loop_NTPase"/>
</dbReference>
<evidence type="ECO:0000313" key="5">
    <source>
        <dbReference type="EMBL" id="SDD49753.1"/>
    </source>
</evidence>
<evidence type="ECO:0000256" key="1">
    <source>
        <dbReference type="ARBA" id="ARBA00023015"/>
    </source>
</evidence>
<dbReference type="InterPro" id="IPR003593">
    <property type="entry name" value="AAA+_ATPase"/>
</dbReference>
<evidence type="ECO:0000313" key="6">
    <source>
        <dbReference type="Proteomes" id="UP000198546"/>
    </source>
</evidence>
<accession>A0A1G6V8M9</accession>
<dbReference type="AlphaFoldDB" id="A0A1G6V8M9"/>
<keyword evidence="5" id="KW-0378">Hydrolase</keyword>
<keyword evidence="5" id="KW-0547">Nucleotide-binding</keyword>
<organism evidence="5 6">
    <name type="scientific">Auraticoccus monumenti</name>
    <dbReference type="NCBI Taxonomy" id="675864"/>
    <lineage>
        <taxon>Bacteria</taxon>
        <taxon>Bacillati</taxon>
        <taxon>Actinomycetota</taxon>
        <taxon>Actinomycetes</taxon>
        <taxon>Propionibacteriales</taxon>
        <taxon>Propionibacteriaceae</taxon>
        <taxon>Auraticoccus</taxon>
    </lineage>
</organism>
<proteinExistence type="predicted"/>
<dbReference type="GO" id="GO:0003677">
    <property type="term" value="F:DNA binding"/>
    <property type="evidence" value="ECO:0007669"/>
    <property type="project" value="UniProtKB-KW"/>
</dbReference>
<keyword evidence="1" id="KW-0805">Transcription regulation</keyword>
<dbReference type="InterPro" id="IPR059106">
    <property type="entry name" value="WHD_MalT"/>
</dbReference>
<dbReference type="SMART" id="SM00421">
    <property type="entry name" value="HTH_LUXR"/>
    <property type="match status" value="1"/>
</dbReference>
<name>A0A1G6V8M9_9ACTN</name>
<dbReference type="InterPro" id="IPR000792">
    <property type="entry name" value="Tscrpt_reg_LuxR_C"/>
</dbReference>
<keyword evidence="6" id="KW-1185">Reference proteome</keyword>
<dbReference type="Proteomes" id="UP000198546">
    <property type="component" value="Chromosome i"/>
</dbReference>
<dbReference type="STRING" id="675864.SAMN04489747_1076"/>
<dbReference type="SUPFAM" id="SSF52540">
    <property type="entry name" value="P-loop containing nucleoside triphosphate hydrolases"/>
    <property type="match status" value="1"/>
</dbReference>
<dbReference type="PANTHER" id="PTHR44688:SF16">
    <property type="entry name" value="DNA-BINDING TRANSCRIPTIONAL ACTIVATOR DEVR_DOSR"/>
    <property type="match status" value="1"/>
</dbReference>